<dbReference type="InParanoid" id="F2UA80"/>
<reference evidence="3" key="1">
    <citation type="submission" date="2009-08" db="EMBL/GenBank/DDBJ databases">
        <title>Annotation of Salpingoeca rosetta.</title>
        <authorList>
            <consortium name="The Broad Institute Genome Sequencing Platform"/>
            <person name="Russ C."/>
            <person name="Cuomo C."/>
            <person name="Burger G."/>
            <person name="Gray M.W."/>
            <person name="Holland P.W.H."/>
            <person name="King N."/>
            <person name="Lang F.B.F."/>
            <person name="Roger A.J."/>
            <person name="Ruiz-Trillo I."/>
            <person name="Young S.K."/>
            <person name="Zeng Q."/>
            <person name="Gargeya S."/>
            <person name="Alvarado L."/>
            <person name="Berlin A."/>
            <person name="Chapman S.B."/>
            <person name="Chen Z."/>
            <person name="Freedman E."/>
            <person name="Gellesch M."/>
            <person name="Goldberg J."/>
            <person name="Griggs A."/>
            <person name="Gujja S."/>
            <person name="Heilman E."/>
            <person name="Heiman D."/>
            <person name="Howarth C."/>
            <person name="Mehta T."/>
            <person name="Neiman D."/>
            <person name="Pearson M."/>
            <person name="Roberts A."/>
            <person name="Saif S."/>
            <person name="Shea T."/>
            <person name="Shenoy N."/>
            <person name="Sisk P."/>
            <person name="Stolte C."/>
            <person name="Sykes S."/>
            <person name="White J."/>
            <person name="Yandava C."/>
            <person name="Haas B."/>
            <person name="Nusbaum C."/>
            <person name="Birren B."/>
        </authorList>
    </citation>
    <scope>NUCLEOTIDE SEQUENCE [LARGE SCALE GENOMIC DNA]</scope>
    <source>
        <strain evidence="3">ATCC 50818</strain>
    </source>
</reference>
<dbReference type="Proteomes" id="UP000007799">
    <property type="component" value="Unassembled WGS sequence"/>
</dbReference>
<feature type="transmembrane region" description="Helical" evidence="2">
    <location>
        <begin position="82"/>
        <end position="100"/>
    </location>
</feature>
<evidence type="ECO:0000313" key="3">
    <source>
        <dbReference type="EMBL" id="EGD73655.1"/>
    </source>
</evidence>
<evidence type="ECO:0000313" key="4">
    <source>
        <dbReference type="Proteomes" id="UP000007799"/>
    </source>
</evidence>
<sequence length="376" mass="40434">MKPEEDHLDDKPAVRRRVGGSLFVCFAASIIEFATAADFCDTTNSCDDAENGWAIAVGVISSFICFIRLGLIFNQMHIDKKLDVGVALLLVILWAFGAAFTTRADGPFPISGNGFFSTCESLCFLRLLPYCPLVAGEMPPAIAFLAAIVYASMALPRGLWVSAQQPSAVRQWRHLSSSSFTSFVKMAVAADVCDSVNDCSERNGFAVAVGAIAAVVCIGHMCILRFAPDSAHAAGKAISVFLVAWWAAGAGVNTSAEGPFNSSCGAARGTANGYFSTWVAFFTSLYMCYQHFHPDPDAVLSRPRKHKAAKGQEQQESPNLPQQQPQQQQQTQQPSSQPEPATTTTTEPLNTSDTASQQQQQQQGDSLALEPAHEQV</sequence>
<dbReference type="EMBL" id="GL832966">
    <property type="protein sequence ID" value="EGD73655.1"/>
    <property type="molecule type" value="Genomic_DNA"/>
</dbReference>
<feature type="transmembrane region" description="Helical" evidence="2">
    <location>
        <begin position="51"/>
        <end position="70"/>
    </location>
</feature>
<feature type="compositionally biased region" description="Low complexity" evidence="1">
    <location>
        <begin position="312"/>
        <end position="363"/>
    </location>
</feature>
<protein>
    <submittedName>
        <fullName evidence="3">Uncharacterized protein</fullName>
    </submittedName>
</protein>
<organism evidence="4">
    <name type="scientific">Salpingoeca rosetta (strain ATCC 50818 / BSB-021)</name>
    <dbReference type="NCBI Taxonomy" id="946362"/>
    <lineage>
        <taxon>Eukaryota</taxon>
        <taxon>Choanoflagellata</taxon>
        <taxon>Craspedida</taxon>
        <taxon>Salpingoecidae</taxon>
        <taxon>Salpingoeca</taxon>
    </lineage>
</organism>
<feature type="region of interest" description="Disordered" evidence="1">
    <location>
        <begin position="299"/>
        <end position="376"/>
    </location>
</feature>
<keyword evidence="2" id="KW-0472">Membrane</keyword>
<feature type="transmembrane region" description="Helical" evidence="2">
    <location>
        <begin position="142"/>
        <end position="163"/>
    </location>
</feature>
<keyword evidence="2" id="KW-1133">Transmembrane helix</keyword>
<gene>
    <name evidence="3" type="ORF">PTSG_05366</name>
</gene>
<name>F2UA80_SALR5</name>
<dbReference type="OrthoDB" id="532514at2759"/>
<dbReference type="KEGG" id="sre:PTSG_05366"/>
<proteinExistence type="predicted"/>
<evidence type="ECO:0000256" key="1">
    <source>
        <dbReference type="SAM" id="MobiDB-lite"/>
    </source>
</evidence>
<dbReference type="GeneID" id="16074514"/>
<keyword evidence="4" id="KW-1185">Reference proteome</keyword>
<feature type="transmembrane region" description="Helical" evidence="2">
    <location>
        <begin position="205"/>
        <end position="227"/>
    </location>
</feature>
<dbReference type="RefSeq" id="XP_004993936.1">
    <property type="nucleotide sequence ID" value="XM_004993879.1"/>
</dbReference>
<dbReference type="eggNOG" id="ENOG502SBDW">
    <property type="taxonomic scope" value="Eukaryota"/>
</dbReference>
<evidence type="ECO:0000256" key="2">
    <source>
        <dbReference type="SAM" id="Phobius"/>
    </source>
</evidence>
<feature type="transmembrane region" description="Helical" evidence="2">
    <location>
        <begin position="21"/>
        <end position="39"/>
    </location>
</feature>
<dbReference type="OMA" id="NDCSERN"/>
<keyword evidence="2" id="KW-0812">Transmembrane</keyword>
<dbReference type="AlphaFoldDB" id="F2UA80"/>
<accession>F2UA80</accession>